<evidence type="ECO:0000256" key="4">
    <source>
        <dbReference type="ARBA" id="ARBA00022692"/>
    </source>
</evidence>
<feature type="transmembrane region" description="Helical" evidence="8">
    <location>
        <begin position="297"/>
        <end position="318"/>
    </location>
</feature>
<organism evidence="10 11">
    <name type="scientific">Rhodococcoides fascians</name>
    <name type="common">Rhodococcus fascians</name>
    <dbReference type="NCBI Taxonomy" id="1828"/>
    <lineage>
        <taxon>Bacteria</taxon>
        <taxon>Bacillati</taxon>
        <taxon>Actinomycetota</taxon>
        <taxon>Actinomycetes</taxon>
        <taxon>Mycobacteriales</taxon>
        <taxon>Nocardiaceae</taxon>
        <taxon>Rhodococcoides</taxon>
    </lineage>
</organism>
<comment type="subcellular location">
    <subcellularLocation>
        <location evidence="1">Cell membrane</location>
        <topology evidence="1">Multi-pass membrane protein</topology>
    </subcellularLocation>
</comment>
<dbReference type="OrthoDB" id="3177957at2"/>
<keyword evidence="4 8" id="KW-0812">Transmembrane</keyword>
<feature type="transmembrane region" description="Helical" evidence="8">
    <location>
        <begin position="159"/>
        <end position="182"/>
    </location>
</feature>
<feature type="transmembrane region" description="Helical" evidence="8">
    <location>
        <begin position="92"/>
        <end position="111"/>
    </location>
</feature>
<dbReference type="GO" id="GO:0022857">
    <property type="term" value="F:transmembrane transporter activity"/>
    <property type="evidence" value="ECO:0007669"/>
    <property type="project" value="InterPro"/>
</dbReference>
<dbReference type="InterPro" id="IPR011701">
    <property type="entry name" value="MFS"/>
</dbReference>
<dbReference type="InterPro" id="IPR050171">
    <property type="entry name" value="MFS_Transporters"/>
</dbReference>
<reference evidence="10 11" key="1">
    <citation type="journal article" date="2016" name="Genome Announc.">
        <title>Complete Genome and Plasmid Sequences for Rhodococcus fascians D188 and Draft Sequences for Rhodococcus Isolates PBTS 1 and PBTS 2.</title>
        <authorList>
            <person name="Stamler R.A."/>
            <person name="Vereecke D."/>
            <person name="Zhang Y."/>
            <person name="Schilkey F."/>
            <person name="Devitt N."/>
            <person name="Randall J.J."/>
        </authorList>
    </citation>
    <scope>NUCLEOTIDE SEQUENCE [LARGE SCALE GENOMIC DNA]</scope>
    <source>
        <strain evidence="10 11">PBTS2</strain>
    </source>
</reference>
<evidence type="ECO:0000256" key="3">
    <source>
        <dbReference type="ARBA" id="ARBA00022475"/>
    </source>
</evidence>
<name>A0A143QH46_RHOFA</name>
<evidence type="ECO:0000256" key="1">
    <source>
        <dbReference type="ARBA" id="ARBA00004651"/>
    </source>
</evidence>
<dbReference type="InterPro" id="IPR020846">
    <property type="entry name" value="MFS_dom"/>
</dbReference>
<dbReference type="GO" id="GO:0005886">
    <property type="term" value="C:plasma membrane"/>
    <property type="evidence" value="ECO:0007669"/>
    <property type="project" value="UniProtKB-SubCell"/>
</dbReference>
<dbReference type="PROSITE" id="PS50850">
    <property type="entry name" value="MFS"/>
    <property type="match status" value="1"/>
</dbReference>
<evidence type="ECO:0000313" key="11">
    <source>
        <dbReference type="Proteomes" id="UP000076038"/>
    </source>
</evidence>
<dbReference type="Proteomes" id="UP000076038">
    <property type="component" value="Chromosome"/>
</dbReference>
<feature type="transmembrane region" description="Helical" evidence="8">
    <location>
        <begin position="25"/>
        <end position="48"/>
    </location>
</feature>
<dbReference type="PATRIC" id="fig|1653479.3.peg.956"/>
<dbReference type="AlphaFoldDB" id="A0A143QH46"/>
<feature type="transmembrane region" description="Helical" evidence="8">
    <location>
        <begin position="117"/>
        <end position="138"/>
    </location>
</feature>
<dbReference type="RefSeq" id="WP_053068636.1">
    <property type="nucleotide sequence ID" value="NZ_CP015220.1"/>
</dbReference>
<keyword evidence="5 8" id="KW-1133">Transmembrane helix</keyword>
<dbReference type="PANTHER" id="PTHR23517:SF13">
    <property type="entry name" value="MAJOR FACILITATOR SUPERFAMILY MFS_1"/>
    <property type="match status" value="1"/>
</dbReference>
<feature type="transmembrane region" description="Helical" evidence="8">
    <location>
        <begin position="266"/>
        <end position="285"/>
    </location>
</feature>
<evidence type="ECO:0000256" key="2">
    <source>
        <dbReference type="ARBA" id="ARBA00022448"/>
    </source>
</evidence>
<evidence type="ECO:0000259" key="9">
    <source>
        <dbReference type="PROSITE" id="PS50850"/>
    </source>
</evidence>
<dbReference type="KEGG" id="rhs:A3Q41_00936"/>
<dbReference type="Gene3D" id="1.20.1250.20">
    <property type="entry name" value="MFS general substrate transporter like domains"/>
    <property type="match status" value="1"/>
</dbReference>
<proteinExistence type="predicted"/>
<evidence type="ECO:0000313" key="10">
    <source>
        <dbReference type="EMBL" id="AMY22254.1"/>
    </source>
</evidence>
<dbReference type="Pfam" id="PF07690">
    <property type="entry name" value="MFS_1"/>
    <property type="match status" value="1"/>
</dbReference>
<keyword evidence="6 8" id="KW-0472">Membrane</keyword>
<evidence type="ECO:0000256" key="6">
    <source>
        <dbReference type="ARBA" id="ARBA00023136"/>
    </source>
</evidence>
<dbReference type="InterPro" id="IPR036259">
    <property type="entry name" value="MFS_trans_sf"/>
</dbReference>
<dbReference type="EMBL" id="CP015220">
    <property type="protein sequence ID" value="AMY22254.1"/>
    <property type="molecule type" value="Genomic_DNA"/>
</dbReference>
<dbReference type="PANTHER" id="PTHR23517">
    <property type="entry name" value="RESISTANCE PROTEIN MDTM, PUTATIVE-RELATED-RELATED"/>
    <property type="match status" value="1"/>
</dbReference>
<keyword evidence="2" id="KW-0813">Transport</keyword>
<reference evidence="11" key="2">
    <citation type="submission" date="2016-04" db="EMBL/GenBank/DDBJ databases">
        <title>Complete Genome and Plasmid Sequences for Rhodococcus fascians D188 and Draft Sequences for Rhodococcus spp. Isolates PBTS 1 and PBTS 2.</title>
        <authorList>
            <person name="Stamer R."/>
            <person name="Vereecke D."/>
            <person name="Zhang Y."/>
            <person name="Schilkey F."/>
            <person name="Devitt N."/>
            <person name="Randall J."/>
        </authorList>
    </citation>
    <scope>NUCLEOTIDE SEQUENCE [LARGE SCALE GENOMIC DNA]</scope>
    <source>
        <strain evidence="11">PBTS2</strain>
    </source>
</reference>
<feature type="domain" description="Major facilitator superfamily (MFS) profile" evidence="9">
    <location>
        <begin position="25"/>
        <end position="415"/>
    </location>
</feature>
<accession>A0A143QH46</accession>
<sequence length="415" mass="42046">MSHDTLPAAPPAQTHSPTSTRRHGVGFWVVAAAFLTAMAFSTVPSPLYPLYQVRDGFSTFMVTIVFAAYAVGVIVSLILAGHVSDWVGRKKVLIAALLLELVAAVMFLSGTALPLLLVARLITGLGVGALTATATAYLHELHSTHRPTASGQRFEKVSTAANIGGLGVGPLVAGFLAQFVAAPLHTPYLVFAVLIVVAVVGVALVPETVAEMPERPAYRPQRISADHGDRAGYFAAAAAGFASFAVFGVFTSVAPGFVAGTLDHPSRALSGATVFAVFGTAALAQTMTSRMSSTAKLSLGISAEALGLIALVIGMHTLSLPTFLVGGVVAGIGAGVLFKAAVGAVAAMAAPAERSEALAGLFLIAYLGLGIPAVGIGIATLSMSATAAMTGLAALVLVLPLGVATLARRASATPR</sequence>
<feature type="transmembrane region" description="Helical" evidence="8">
    <location>
        <begin position="357"/>
        <end position="381"/>
    </location>
</feature>
<feature type="transmembrane region" description="Helical" evidence="8">
    <location>
        <begin position="231"/>
        <end position="254"/>
    </location>
</feature>
<feature type="transmembrane region" description="Helical" evidence="8">
    <location>
        <begin position="324"/>
        <end position="350"/>
    </location>
</feature>
<gene>
    <name evidence="10" type="primary">csbC</name>
    <name evidence="10" type="ORF">A3Q41_00936</name>
</gene>
<evidence type="ECO:0000256" key="8">
    <source>
        <dbReference type="SAM" id="Phobius"/>
    </source>
</evidence>
<evidence type="ECO:0000256" key="5">
    <source>
        <dbReference type="ARBA" id="ARBA00022989"/>
    </source>
</evidence>
<feature type="transmembrane region" description="Helical" evidence="8">
    <location>
        <begin position="387"/>
        <end position="407"/>
    </location>
</feature>
<evidence type="ECO:0000256" key="7">
    <source>
        <dbReference type="SAM" id="MobiDB-lite"/>
    </source>
</evidence>
<feature type="transmembrane region" description="Helical" evidence="8">
    <location>
        <begin position="188"/>
        <end position="210"/>
    </location>
</feature>
<keyword evidence="11" id="KW-1185">Reference proteome</keyword>
<dbReference type="SUPFAM" id="SSF103473">
    <property type="entry name" value="MFS general substrate transporter"/>
    <property type="match status" value="1"/>
</dbReference>
<feature type="region of interest" description="Disordered" evidence="7">
    <location>
        <begin position="1"/>
        <end position="20"/>
    </location>
</feature>
<feature type="transmembrane region" description="Helical" evidence="8">
    <location>
        <begin position="60"/>
        <end position="80"/>
    </location>
</feature>
<keyword evidence="3" id="KW-1003">Cell membrane</keyword>
<protein>
    <submittedName>
        <fullName evidence="10">Putative metabolite transport protein CsbC</fullName>
    </submittedName>
</protein>